<organism evidence="1 2">
    <name type="scientific">candidate division WOR-1 bacterium DG_54_3</name>
    <dbReference type="NCBI Taxonomy" id="1703775"/>
    <lineage>
        <taxon>Bacteria</taxon>
        <taxon>Bacillati</taxon>
        <taxon>Saganbacteria</taxon>
    </lineage>
</organism>
<reference evidence="1 2" key="1">
    <citation type="journal article" date="2015" name="Microbiome">
        <title>Genomic resolution of linkages in carbon, nitrogen, and sulfur cycling among widespread estuary sediment bacteria.</title>
        <authorList>
            <person name="Baker B.J."/>
            <person name="Lazar C.S."/>
            <person name="Teske A.P."/>
            <person name="Dick G.J."/>
        </authorList>
    </citation>
    <scope>NUCLEOTIDE SEQUENCE [LARGE SCALE GENOMIC DNA]</scope>
    <source>
        <strain evidence="1">DG_54_3</strain>
    </source>
</reference>
<evidence type="ECO:0008006" key="3">
    <source>
        <dbReference type="Google" id="ProtNLM"/>
    </source>
</evidence>
<dbReference type="EMBL" id="LIZX01000168">
    <property type="protein sequence ID" value="KPJ64678.1"/>
    <property type="molecule type" value="Genomic_DNA"/>
</dbReference>
<evidence type="ECO:0000313" key="2">
    <source>
        <dbReference type="Proteomes" id="UP000051861"/>
    </source>
</evidence>
<name>A0A0S7XQM6_UNCSA</name>
<sequence length="130" mass="14145">MARSSKSSIIGVIVCLTLGLFICNVASYAQNTADTAKLYAEIAGDYEFAIEGQTDILIFFVKDGVLMGKGSDDAEEVPLEPVEGKELVFEATNSRGQFYELTFSRDESGKITKCLVVTMGMEVEGIKIKK</sequence>
<evidence type="ECO:0000313" key="1">
    <source>
        <dbReference type="EMBL" id="KPJ64678.1"/>
    </source>
</evidence>
<dbReference type="Proteomes" id="UP000051861">
    <property type="component" value="Unassembled WGS sequence"/>
</dbReference>
<comment type="caution">
    <text evidence="1">The sequence shown here is derived from an EMBL/GenBank/DDBJ whole genome shotgun (WGS) entry which is preliminary data.</text>
</comment>
<protein>
    <recommendedName>
        <fullName evidence="3">Peptidase S12 Pab87-related C-terminal domain-containing protein</fullName>
    </recommendedName>
</protein>
<proteinExistence type="predicted"/>
<dbReference type="AlphaFoldDB" id="A0A0S7XQM6"/>
<accession>A0A0S7XQM6</accession>
<gene>
    <name evidence="1" type="ORF">AMJ44_12315</name>
</gene>